<gene>
    <name evidence="4" type="ORF">Q4521_19620</name>
</gene>
<dbReference type="PROSITE" id="PS01081">
    <property type="entry name" value="HTH_TETR_1"/>
    <property type="match status" value="1"/>
</dbReference>
<dbReference type="PANTHER" id="PTHR43479">
    <property type="entry name" value="ACREF/ENVCD OPERON REPRESSOR-RELATED"/>
    <property type="match status" value="1"/>
</dbReference>
<dbReference type="PANTHER" id="PTHR43479:SF11">
    <property type="entry name" value="ACREF_ENVCD OPERON REPRESSOR-RELATED"/>
    <property type="match status" value="1"/>
</dbReference>
<organism evidence="4 5">
    <name type="scientific">Saccharophagus degradans</name>
    <dbReference type="NCBI Taxonomy" id="86304"/>
    <lineage>
        <taxon>Bacteria</taxon>
        <taxon>Pseudomonadati</taxon>
        <taxon>Pseudomonadota</taxon>
        <taxon>Gammaproteobacteria</taxon>
        <taxon>Cellvibrionales</taxon>
        <taxon>Cellvibrionaceae</taxon>
        <taxon>Saccharophagus</taxon>
    </lineage>
</organism>
<dbReference type="Pfam" id="PF17931">
    <property type="entry name" value="TetR_C_23"/>
    <property type="match status" value="1"/>
</dbReference>
<protein>
    <submittedName>
        <fullName evidence="4">TetR family transcriptional regulator</fullName>
    </submittedName>
</protein>
<accession>A0AAW7XDU5</accession>
<dbReference type="EMBL" id="JAUOPB010000017">
    <property type="protein sequence ID" value="MDO6424708.1"/>
    <property type="molecule type" value="Genomic_DNA"/>
</dbReference>
<dbReference type="InterPro" id="IPR050624">
    <property type="entry name" value="HTH-type_Tx_Regulator"/>
</dbReference>
<dbReference type="GO" id="GO:0003677">
    <property type="term" value="F:DNA binding"/>
    <property type="evidence" value="ECO:0007669"/>
    <property type="project" value="UniProtKB-UniRule"/>
</dbReference>
<reference evidence="4" key="1">
    <citation type="submission" date="2023-07" db="EMBL/GenBank/DDBJ databases">
        <title>Genome content predicts the carbon catabolic preferences of heterotrophic bacteria.</title>
        <authorList>
            <person name="Gralka M."/>
        </authorList>
    </citation>
    <scope>NUCLEOTIDE SEQUENCE</scope>
    <source>
        <strain evidence="4">I3M17_2</strain>
    </source>
</reference>
<dbReference type="PROSITE" id="PS50977">
    <property type="entry name" value="HTH_TETR_2"/>
    <property type="match status" value="1"/>
</dbReference>
<dbReference type="RefSeq" id="WP_216064802.1">
    <property type="nucleotide sequence ID" value="NZ_JAHKPP010000035.1"/>
</dbReference>
<name>A0AAW7XDU5_9GAMM</name>
<proteinExistence type="predicted"/>
<comment type="caution">
    <text evidence="4">The sequence shown here is derived from an EMBL/GenBank/DDBJ whole genome shotgun (WGS) entry which is preliminary data.</text>
</comment>
<keyword evidence="1 2" id="KW-0238">DNA-binding</keyword>
<evidence type="ECO:0000259" key="3">
    <source>
        <dbReference type="PROSITE" id="PS50977"/>
    </source>
</evidence>
<evidence type="ECO:0000256" key="1">
    <source>
        <dbReference type="ARBA" id="ARBA00023125"/>
    </source>
</evidence>
<dbReference type="InterPro" id="IPR001647">
    <property type="entry name" value="HTH_TetR"/>
</dbReference>
<feature type="domain" description="HTH tetR-type" evidence="3">
    <location>
        <begin position="9"/>
        <end position="69"/>
    </location>
</feature>
<dbReference type="Proteomes" id="UP001169760">
    <property type="component" value="Unassembled WGS sequence"/>
</dbReference>
<evidence type="ECO:0000313" key="4">
    <source>
        <dbReference type="EMBL" id="MDO6424708.1"/>
    </source>
</evidence>
<evidence type="ECO:0000313" key="5">
    <source>
        <dbReference type="Proteomes" id="UP001169760"/>
    </source>
</evidence>
<dbReference type="InterPro" id="IPR041673">
    <property type="entry name" value="TetR_C_23"/>
</dbReference>
<dbReference type="Pfam" id="PF00440">
    <property type="entry name" value="TetR_N"/>
    <property type="match status" value="1"/>
</dbReference>
<feature type="DNA-binding region" description="H-T-H motif" evidence="2">
    <location>
        <begin position="32"/>
        <end position="51"/>
    </location>
</feature>
<dbReference type="AlphaFoldDB" id="A0AAW7XDU5"/>
<dbReference type="InterPro" id="IPR023772">
    <property type="entry name" value="DNA-bd_HTH_TetR-type_CS"/>
</dbReference>
<evidence type="ECO:0000256" key="2">
    <source>
        <dbReference type="PROSITE-ProRule" id="PRU00335"/>
    </source>
</evidence>
<sequence>MKISKEQKLETQRKIVSAAADLFVLNGFDNTTMKQIAREAGVGDATIYKYFANKDKLILGFYDTRGADALAEYRNTDDLESFTFAEKLQLLVDTFLEQLMADREFVELSLKQIIKSPITLLKDELEVAKSYKQELTTLLSNLDHDEAYPDIPMQGMLATLLTDYILGITFYWMKDDSKEFSNTTQLTDLSIGIIDSVLKSGFINKAIDMAGFIIKTHLLRGLSSGGGLLNMMQEFKDTLAKQ</sequence>